<gene>
    <name evidence="1" type="ORF">GIL414_LOCUS73306</name>
</gene>
<protein>
    <submittedName>
        <fullName evidence="1">Uncharacterized protein</fullName>
    </submittedName>
</protein>
<organism evidence="1 2">
    <name type="scientific">Rotaria magnacalcarata</name>
    <dbReference type="NCBI Taxonomy" id="392030"/>
    <lineage>
        <taxon>Eukaryota</taxon>
        <taxon>Metazoa</taxon>
        <taxon>Spiralia</taxon>
        <taxon>Gnathifera</taxon>
        <taxon>Rotifera</taxon>
        <taxon>Eurotatoria</taxon>
        <taxon>Bdelloidea</taxon>
        <taxon>Philodinida</taxon>
        <taxon>Philodinidae</taxon>
        <taxon>Rotaria</taxon>
    </lineage>
</organism>
<dbReference type="EMBL" id="CAJOBJ010338341">
    <property type="protein sequence ID" value="CAF5191972.1"/>
    <property type="molecule type" value="Genomic_DNA"/>
</dbReference>
<proteinExistence type="predicted"/>
<comment type="caution">
    <text evidence="1">The sequence shown here is derived from an EMBL/GenBank/DDBJ whole genome shotgun (WGS) entry which is preliminary data.</text>
</comment>
<evidence type="ECO:0000313" key="1">
    <source>
        <dbReference type="EMBL" id="CAF5191972.1"/>
    </source>
</evidence>
<dbReference type="AlphaFoldDB" id="A0A8S3HZE5"/>
<reference evidence="1" key="1">
    <citation type="submission" date="2021-02" db="EMBL/GenBank/DDBJ databases">
        <authorList>
            <person name="Nowell W R."/>
        </authorList>
    </citation>
    <scope>NUCLEOTIDE SEQUENCE</scope>
</reference>
<dbReference type="Proteomes" id="UP000681720">
    <property type="component" value="Unassembled WGS sequence"/>
</dbReference>
<accession>A0A8S3HZE5</accession>
<evidence type="ECO:0000313" key="2">
    <source>
        <dbReference type="Proteomes" id="UP000681720"/>
    </source>
</evidence>
<name>A0A8S3HZE5_9BILA</name>
<sequence>MFDIDGIYNAQNDRIWAVSREGADKKRWCLAEAKVSTKRDGVSSTVHQSSVTGGFKIWQQGLWQRMDVPAGWCQATYPCCNSRMVPEEFLIIYRQRPLATKLT</sequence>